<dbReference type="GO" id="GO:0005506">
    <property type="term" value="F:iron ion binding"/>
    <property type="evidence" value="ECO:0007669"/>
    <property type="project" value="InterPro"/>
</dbReference>
<dbReference type="PROSITE" id="PS50175">
    <property type="entry name" value="ASP_PROT_RETROV"/>
    <property type="match status" value="1"/>
</dbReference>
<name>A0AAN7TH59_9PEZI</name>
<feature type="domain" description="Peptidase A2" evidence="8">
    <location>
        <begin position="269"/>
        <end position="282"/>
    </location>
</feature>
<comment type="cofactor">
    <cofactor evidence="1 6">
        <name>heme</name>
        <dbReference type="ChEBI" id="CHEBI:30413"/>
    </cofactor>
</comment>
<dbReference type="InterPro" id="IPR050529">
    <property type="entry name" value="CYP450_sterol_14alpha_dmase"/>
</dbReference>
<evidence type="ECO:0000256" key="1">
    <source>
        <dbReference type="ARBA" id="ARBA00001971"/>
    </source>
</evidence>
<accession>A0AAN7TH59</accession>
<dbReference type="GO" id="GO:0004190">
    <property type="term" value="F:aspartic-type endopeptidase activity"/>
    <property type="evidence" value="ECO:0007669"/>
    <property type="project" value="InterPro"/>
</dbReference>
<comment type="similarity">
    <text evidence="2">Belongs to the cytochrome P450 family.</text>
</comment>
<feature type="chain" id="PRO_5042829345" description="Peptidase A2 domain-containing protein" evidence="7">
    <location>
        <begin position="29"/>
        <end position="509"/>
    </location>
</feature>
<dbReference type="PRINTS" id="PR00465">
    <property type="entry name" value="EP450IV"/>
</dbReference>
<dbReference type="GO" id="GO:0020037">
    <property type="term" value="F:heme binding"/>
    <property type="evidence" value="ECO:0007669"/>
    <property type="project" value="InterPro"/>
</dbReference>
<dbReference type="Proteomes" id="UP001310890">
    <property type="component" value="Unassembled WGS sequence"/>
</dbReference>
<dbReference type="InterPro" id="IPR001128">
    <property type="entry name" value="Cyt_P450"/>
</dbReference>
<dbReference type="PANTHER" id="PTHR24304">
    <property type="entry name" value="CYTOCHROME P450 FAMILY 7"/>
    <property type="match status" value="1"/>
</dbReference>
<dbReference type="AlphaFoldDB" id="A0AAN7TH59"/>
<evidence type="ECO:0000313" key="9">
    <source>
        <dbReference type="EMBL" id="KAK5111431.1"/>
    </source>
</evidence>
<protein>
    <recommendedName>
        <fullName evidence="8">Peptidase A2 domain-containing protein</fullName>
    </recommendedName>
</protein>
<proteinExistence type="inferred from homology"/>
<evidence type="ECO:0000256" key="7">
    <source>
        <dbReference type="SAM" id="SignalP"/>
    </source>
</evidence>
<keyword evidence="3 6" id="KW-0349">Heme</keyword>
<dbReference type="InterPro" id="IPR002403">
    <property type="entry name" value="Cyt_P450_E_grp-IV"/>
</dbReference>
<gene>
    <name evidence="9" type="ORF">LTR62_004883</name>
</gene>
<dbReference type="GO" id="GO:0006508">
    <property type="term" value="P:proteolysis"/>
    <property type="evidence" value="ECO:0007669"/>
    <property type="project" value="InterPro"/>
</dbReference>
<evidence type="ECO:0000256" key="6">
    <source>
        <dbReference type="PIRSR" id="PIRSR602403-1"/>
    </source>
</evidence>
<feature type="signal peptide" evidence="7">
    <location>
        <begin position="1"/>
        <end position="28"/>
    </location>
</feature>
<keyword evidence="4 6" id="KW-0479">Metal-binding</keyword>
<evidence type="ECO:0000256" key="4">
    <source>
        <dbReference type="ARBA" id="ARBA00022723"/>
    </source>
</evidence>
<keyword evidence="7" id="KW-0732">Signal</keyword>
<evidence type="ECO:0000313" key="10">
    <source>
        <dbReference type="Proteomes" id="UP001310890"/>
    </source>
</evidence>
<dbReference type="EMBL" id="JAVRRL010000039">
    <property type="protein sequence ID" value="KAK5111431.1"/>
    <property type="molecule type" value="Genomic_DNA"/>
</dbReference>
<evidence type="ECO:0000256" key="2">
    <source>
        <dbReference type="ARBA" id="ARBA00010617"/>
    </source>
</evidence>
<dbReference type="InterPro" id="IPR036396">
    <property type="entry name" value="Cyt_P450_sf"/>
</dbReference>
<dbReference type="InterPro" id="IPR001995">
    <property type="entry name" value="Peptidase_A2_cat"/>
</dbReference>
<dbReference type="GO" id="GO:0004497">
    <property type="term" value="F:monooxygenase activity"/>
    <property type="evidence" value="ECO:0007669"/>
    <property type="project" value="InterPro"/>
</dbReference>
<dbReference type="PANTHER" id="PTHR24304:SF2">
    <property type="entry name" value="24-HYDROXYCHOLESTEROL 7-ALPHA-HYDROXYLASE"/>
    <property type="match status" value="1"/>
</dbReference>
<dbReference type="GO" id="GO:0016705">
    <property type="term" value="F:oxidoreductase activity, acting on paired donors, with incorporation or reduction of molecular oxygen"/>
    <property type="evidence" value="ECO:0007669"/>
    <property type="project" value="InterPro"/>
</dbReference>
<keyword evidence="5 6" id="KW-0408">Iron</keyword>
<dbReference type="SUPFAM" id="SSF48264">
    <property type="entry name" value="Cytochrome P450"/>
    <property type="match status" value="1"/>
</dbReference>
<dbReference type="Gene3D" id="1.10.630.10">
    <property type="entry name" value="Cytochrome P450"/>
    <property type="match status" value="1"/>
</dbReference>
<evidence type="ECO:0000259" key="8">
    <source>
        <dbReference type="PROSITE" id="PS50175"/>
    </source>
</evidence>
<feature type="binding site" description="axial binding residue" evidence="6">
    <location>
        <position position="447"/>
    </location>
    <ligand>
        <name>heme</name>
        <dbReference type="ChEBI" id="CHEBI:30413"/>
    </ligand>
    <ligandPart>
        <name>Fe</name>
        <dbReference type="ChEBI" id="CHEBI:18248"/>
    </ligandPart>
</feature>
<reference evidence="9" key="1">
    <citation type="submission" date="2023-08" db="EMBL/GenBank/DDBJ databases">
        <title>Black Yeasts Isolated from many extreme environments.</title>
        <authorList>
            <person name="Coleine C."/>
            <person name="Stajich J.E."/>
            <person name="Selbmann L."/>
        </authorList>
    </citation>
    <scope>NUCLEOTIDE SEQUENCE</scope>
    <source>
        <strain evidence="9">CCFEE 5401</strain>
    </source>
</reference>
<organism evidence="9 10">
    <name type="scientific">Meristemomyces frigidus</name>
    <dbReference type="NCBI Taxonomy" id="1508187"/>
    <lineage>
        <taxon>Eukaryota</taxon>
        <taxon>Fungi</taxon>
        <taxon>Dikarya</taxon>
        <taxon>Ascomycota</taxon>
        <taxon>Pezizomycotina</taxon>
        <taxon>Dothideomycetes</taxon>
        <taxon>Dothideomycetidae</taxon>
        <taxon>Mycosphaerellales</taxon>
        <taxon>Teratosphaeriaceae</taxon>
        <taxon>Meristemomyces</taxon>
    </lineage>
</organism>
<sequence length="509" mass="56629">MASFEATLSAALVALLAVVCSVAYYALQTPPHGAKVPPLTRDTSSLFGAYVFFTHRWDFMQKAAAHSPTGNFSFYAGRKPVIAVRGVEARRAFVESKELGFNEGYSALLAGAPDVKEGNNALGNDVLTDENRADFGTFFNKWLAAMLKGNRLKQGLPQLLNDARTFFDGLATNTTGLTDPFDSVYRMVFQFTMRTVACGEIADDPALLSRTLKLFEDVESAVSPLAVMYPWLPLWSKVKRTIAGGQLYVIFKRAVDSRKKSGVRCEDAIQYLLDTGANTTVILKVILGALFAGQLNSGVNAAWIMVYLASNTYWLDQCRKEVQRVATNHCPNNASSLKEQLMQIPIEAWENEFPVIDMCLRESIRLQSGGAIFRKNISDHAVPLDKEGHEVIPPSSFATYHTGDVHYNPSIYTNPMEYDPGRFLPDRAEDKKEQYAFLGWGVARHPCLGMRFAKLENNLIVAFFLAYFSEIKLANADGTETTRIPATDINNHTARLPHEHIWLKYRPAA</sequence>
<evidence type="ECO:0000256" key="5">
    <source>
        <dbReference type="ARBA" id="ARBA00023004"/>
    </source>
</evidence>
<evidence type="ECO:0000256" key="3">
    <source>
        <dbReference type="ARBA" id="ARBA00022617"/>
    </source>
</evidence>
<comment type="caution">
    <text evidence="9">The sequence shown here is derived from an EMBL/GenBank/DDBJ whole genome shotgun (WGS) entry which is preliminary data.</text>
</comment>
<dbReference type="Pfam" id="PF00067">
    <property type="entry name" value="p450"/>
    <property type="match status" value="1"/>
</dbReference>